<organism evidence="2 3">
    <name type="scientific">Ectopseudomonas oleovorans</name>
    <name type="common">Pseudomonas oleovorans</name>
    <dbReference type="NCBI Taxonomy" id="301"/>
    <lineage>
        <taxon>Bacteria</taxon>
        <taxon>Pseudomonadati</taxon>
        <taxon>Pseudomonadota</taxon>
        <taxon>Gammaproteobacteria</taxon>
        <taxon>Pseudomonadales</taxon>
        <taxon>Pseudomonadaceae</taxon>
        <taxon>Ectopseudomonas</taxon>
    </lineage>
</organism>
<evidence type="ECO:0000313" key="3">
    <source>
        <dbReference type="Proteomes" id="UP000254084"/>
    </source>
</evidence>
<gene>
    <name evidence="1" type="ORF">N5J11_19040</name>
    <name evidence="2" type="ORF">NCTC10860_02655</name>
</gene>
<evidence type="ECO:0000313" key="2">
    <source>
        <dbReference type="EMBL" id="SUD60316.1"/>
    </source>
</evidence>
<protein>
    <submittedName>
        <fullName evidence="2">Uncharacterized protein</fullName>
    </submittedName>
</protein>
<dbReference type="AlphaFoldDB" id="A0A379K6H0"/>
<reference evidence="2 3" key="1">
    <citation type="submission" date="2018-06" db="EMBL/GenBank/DDBJ databases">
        <authorList>
            <consortium name="Pathogen Informatics"/>
            <person name="Doyle S."/>
        </authorList>
    </citation>
    <scope>NUCLEOTIDE SEQUENCE [LARGE SCALE GENOMIC DNA]</scope>
    <source>
        <strain evidence="2 3">NCTC10860</strain>
    </source>
</reference>
<dbReference type="Proteomes" id="UP000254084">
    <property type="component" value="Unassembled WGS sequence"/>
</dbReference>
<dbReference type="EMBL" id="UGUW01000004">
    <property type="protein sequence ID" value="SUD60316.1"/>
    <property type="molecule type" value="Genomic_DNA"/>
</dbReference>
<dbReference type="Proteomes" id="UP001161697">
    <property type="component" value="Unassembled WGS sequence"/>
</dbReference>
<dbReference type="RefSeq" id="WP_158212590.1">
    <property type="nucleotide sequence ID" value="NZ_CAJQNA010000171.1"/>
</dbReference>
<accession>A0A379K6H0</accession>
<dbReference type="EMBL" id="JAOCJE010000001">
    <property type="protein sequence ID" value="MDH1341251.1"/>
    <property type="molecule type" value="Genomic_DNA"/>
</dbReference>
<proteinExistence type="predicted"/>
<evidence type="ECO:0000313" key="1">
    <source>
        <dbReference type="EMBL" id="MDH1341251.1"/>
    </source>
</evidence>
<name>A0A379K6H0_ECTOL</name>
<reference evidence="1" key="2">
    <citation type="submission" date="2022-09" db="EMBL/GenBank/DDBJ databases">
        <title>Intensive care unit water sources are persistently colonized with multi-drug resistant bacteria and are the site of extensive horizontal gene transfer of antibiotic resistance genes.</title>
        <authorList>
            <person name="Diorio-Toth L."/>
        </authorList>
    </citation>
    <scope>NUCLEOTIDE SEQUENCE</scope>
    <source>
        <strain evidence="1">GD03704</strain>
    </source>
</reference>
<sequence length="113" mass="12695">MLLLPSTLPMRSSRSQIGLLRISGSWAYQYLHQKRGGQMRVAIDLAVWCRAEETIGDASTDILPGSTQRCELDLIRPLQSIEDAFEYSYRATAKFAVYHQLVRILEAGVEAHG</sequence>